<gene>
    <name evidence="2" type="ORF">BpHYR1_036344</name>
</gene>
<keyword evidence="1" id="KW-1133">Transmembrane helix</keyword>
<keyword evidence="1" id="KW-0812">Transmembrane</keyword>
<keyword evidence="1" id="KW-0472">Membrane</keyword>
<evidence type="ECO:0000313" key="2">
    <source>
        <dbReference type="EMBL" id="RNA16792.1"/>
    </source>
</evidence>
<name>A0A3M7QZM4_BRAPC</name>
<accession>A0A3M7QZM4</accession>
<proteinExistence type="predicted"/>
<dbReference type="Proteomes" id="UP000276133">
    <property type="component" value="Unassembled WGS sequence"/>
</dbReference>
<evidence type="ECO:0000256" key="1">
    <source>
        <dbReference type="SAM" id="Phobius"/>
    </source>
</evidence>
<comment type="caution">
    <text evidence="2">The sequence shown here is derived from an EMBL/GenBank/DDBJ whole genome shotgun (WGS) entry which is preliminary data.</text>
</comment>
<dbReference type="EMBL" id="REGN01004625">
    <property type="protein sequence ID" value="RNA16792.1"/>
    <property type="molecule type" value="Genomic_DNA"/>
</dbReference>
<evidence type="ECO:0000313" key="3">
    <source>
        <dbReference type="Proteomes" id="UP000276133"/>
    </source>
</evidence>
<reference evidence="2 3" key="1">
    <citation type="journal article" date="2018" name="Sci. Rep.">
        <title>Genomic signatures of local adaptation to the degree of environmental predictability in rotifers.</title>
        <authorList>
            <person name="Franch-Gras L."/>
            <person name="Hahn C."/>
            <person name="Garcia-Roger E.M."/>
            <person name="Carmona M.J."/>
            <person name="Serra M."/>
            <person name="Gomez A."/>
        </authorList>
    </citation>
    <scope>NUCLEOTIDE SEQUENCE [LARGE SCALE GENOMIC DNA]</scope>
    <source>
        <strain evidence="2">HYR1</strain>
    </source>
</reference>
<sequence>MASQLALSGNWIPALYKNSKGTSVAHNFEILGLMLLLFLILDIRNFFFHNGTILNDKIISGKKDRKTIKLDSIILRLRLHRYANSIKIIANSGDVVYSNYGINSKKLTPKLE</sequence>
<feature type="transmembrane region" description="Helical" evidence="1">
    <location>
        <begin position="24"/>
        <end position="41"/>
    </location>
</feature>
<protein>
    <submittedName>
        <fullName evidence="2">Uncharacterized protein</fullName>
    </submittedName>
</protein>
<keyword evidence="3" id="KW-1185">Reference proteome</keyword>
<organism evidence="2 3">
    <name type="scientific">Brachionus plicatilis</name>
    <name type="common">Marine rotifer</name>
    <name type="synonym">Brachionus muelleri</name>
    <dbReference type="NCBI Taxonomy" id="10195"/>
    <lineage>
        <taxon>Eukaryota</taxon>
        <taxon>Metazoa</taxon>
        <taxon>Spiralia</taxon>
        <taxon>Gnathifera</taxon>
        <taxon>Rotifera</taxon>
        <taxon>Eurotatoria</taxon>
        <taxon>Monogononta</taxon>
        <taxon>Pseudotrocha</taxon>
        <taxon>Ploima</taxon>
        <taxon>Brachionidae</taxon>
        <taxon>Brachionus</taxon>
    </lineage>
</organism>
<dbReference type="AlphaFoldDB" id="A0A3M7QZM4"/>